<dbReference type="GO" id="GO:0004842">
    <property type="term" value="F:ubiquitin-protein transferase activity"/>
    <property type="evidence" value="ECO:0007669"/>
    <property type="project" value="TreeGrafter"/>
</dbReference>
<dbReference type="EMBL" id="JBGBPQ010000007">
    <property type="protein sequence ID" value="KAL1521682.1"/>
    <property type="molecule type" value="Genomic_DNA"/>
</dbReference>
<feature type="compositionally biased region" description="Basic and acidic residues" evidence="4">
    <location>
        <begin position="33"/>
        <end position="57"/>
    </location>
</feature>
<comment type="caution">
    <text evidence="5">The sequence shown here is derived from an EMBL/GenBank/DDBJ whole genome shotgun (WGS) entry which is preliminary data.</text>
</comment>
<keyword evidence="2 3" id="KW-0040">ANK repeat</keyword>
<keyword evidence="1" id="KW-0677">Repeat</keyword>
<dbReference type="PANTHER" id="PTHR24171">
    <property type="entry name" value="ANKYRIN REPEAT DOMAIN-CONTAINING PROTEIN 39-RELATED"/>
    <property type="match status" value="1"/>
</dbReference>
<evidence type="ECO:0000313" key="5">
    <source>
        <dbReference type="EMBL" id="KAL1521682.1"/>
    </source>
</evidence>
<feature type="compositionally biased region" description="Basic and acidic residues" evidence="4">
    <location>
        <begin position="314"/>
        <end position="323"/>
    </location>
</feature>
<dbReference type="SUPFAM" id="SSF48403">
    <property type="entry name" value="Ankyrin repeat"/>
    <property type="match status" value="1"/>
</dbReference>
<feature type="compositionally biased region" description="Basic residues" evidence="4">
    <location>
        <begin position="58"/>
        <end position="72"/>
    </location>
</feature>
<dbReference type="PROSITE" id="PS50088">
    <property type="entry name" value="ANK_REPEAT"/>
    <property type="match status" value="2"/>
</dbReference>
<evidence type="ECO:0000256" key="3">
    <source>
        <dbReference type="PROSITE-ProRule" id="PRU00023"/>
    </source>
</evidence>
<feature type="region of interest" description="Disordered" evidence="4">
    <location>
        <begin position="1"/>
        <end position="101"/>
    </location>
</feature>
<accession>A0AB34JKB4</accession>
<feature type="compositionally biased region" description="Gly residues" evidence="4">
    <location>
        <begin position="17"/>
        <end position="31"/>
    </location>
</feature>
<gene>
    <name evidence="5" type="ORF">AB1Y20_021337</name>
</gene>
<name>A0AB34JKB4_PRYPA</name>
<feature type="compositionally biased region" description="Basic and acidic residues" evidence="4">
    <location>
        <begin position="84"/>
        <end position="97"/>
    </location>
</feature>
<protein>
    <submittedName>
        <fullName evidence="5">Uncharacterized protein</fullName>
    </submittedName>
</protein>
<dbReference type="Gene3D" id="1.25.40.20">
    <property type="entry name" value="Ankyrin repeat-containing domain"/>
    <property type="match status" value="1"/>
</dbReference>
<feature type="region of interest" description="Disordered" evidence="4">
    <location>
        <begin position="312"/>
        <end position="354"/>
    </location>
</feature>
<dbReference type="InterPro" id="IPR036770">
    <property type="entry name" value="Ankyrin_rpt-contain_sf"/>
</dbReference>
<dbReference type="PANTHER" id="PTHR24171:SF8">
    <property type="entry name" value="BRCA1-ASSOCIATED RING DOMAIN PROTEIN 1"/>
    <property type="match status" value="1"/>
</dbReference>
<evidence type="ECO:0000256" key="1">
    <source>
        <dbReference type="ARBA" id="ARBA00022737"/>
    </source>
</evidence>
<dbReference type="PROSITE" id="PS50297">
    <property type="entry name" value="ANK_REP_REGION"/>
    <property type="match status" value="2"/>
</dbReference>
<dbReference type="AlphaFoldDB" id="A0AB34JKB4"/>
<sequence length="354" mass="38215">MWRGEPLPEAFGRRDSSGGGSFSRRGGGGLRTGSDRKRDSFGAPEERWRDERWERSPVRRRSRSLSRSRSRSRSPPYRGRSRSPRRDWADRAARDSGRTQWPLHLAPASAEEGAVAQLAGCVLRSTPPVLDFWLALELGDSARVGEILETHAADVNEQGGPYGSTPLGWAAFAGDTELMASLLAHGADPNIAARKGSYPLHMATWNGDHGAAVEALLRAGARTDVRNRNGQTPLEQARWFDKLEREAPVEQVYELEAWRSRYSKPAAGRAATIKALEGAEGAVATAKDGDAGVGEELEGAVEAAGAMEPAAAKDLQKSSEAVRAECGAKSTEGEEAAGEEAPWMDDEVDDDVDL</sequence>
<keyword evidence="6" id="KW-1185">Reference proteome</keyword>
<reference evidence="5 6" key="1">
    <citation type="journal article" date="2024" name="Science">
        <title>Giant polyketide synthase enzymes in the biosynthesis of giant marine polyether toxins.</title>
        <authorList>
            <person name="Fallon T.R."/>
            <person name="Shende V.V."/>
            <person name="Wierzbicki I.H."/>
            <person name="Pendleton A.L."/>
            <person name="Watervoot N.F."/>
            <person name="Auber R.P."/>
            <person name="Gonzalez D.J."/>
            <person name="Wisecaver J.H."/>
            <person name="Moore B.S."/>
        </authorList>
    </citation>
    <scope>NUCLEOTIDE SEQUENCE [LARGE SCALE GENOMIC DNA]</scope>
    <source>
        <strain evidence="5 6">12B1</strain>
    </source>
</reference>
<feature type="repeat" description="ANK" evidence="3">
    <location>
        <begin position="162"/>
        <end position="194"/>
    </location>
</feature>
<feature type="compositionally biased region" description="Acidic residues" evidence="4">
    <location>
        <begin position="333"/>
        <end position="354"/>
    </location>
</feature>
<dbReference type="Proteomes" id="UP001515480">
    <property type="component" value="Unassembled WGS sequence"/>
</dbReference>
<feature type="repeat" description="ANK" evidence="3">
    <location>
        <begin position="195"/>
        <end position="228"/>
    </location>
</feature>
<dbReference type="GO" id="GO:0085020">
    <property type="term" value="P:protein K6-linked ubiquitination"/>
    <property type="evidence" value="ECO:0007669"/>
    <property type="project" value="TreeGrafter"/>
</dbReference>
<evidence type="ECO:0000256" key="4">
    <source>
        <dbReference type="SAM" id="MobiDB-lite"/>
    </source>
</evidence>
<evidence type="ECO:0000256" key="2">
    <source>
        <dbReference type="ARBA" id="ARBA00023043"/>
    </source>
</evidence>
<proteinExistence type="predicted"/>
<organism evidence="5 6">
    <name type="scientific">Prymnesium parvum</name>
    <name type="common">Toxic golden alga</name>
    <dbReference type="NCBI Taxonomy" id="97485"/>
    <lineage>
        <taxon>Eukaryota</taxon>
        <taxon>Haptista</taxon>
        <taxon>Haptophyta</taxon>
        <taxon>Prymnesiophyceae</taxon>
        <taxon>Prymnesiales</taxon>
        <taxon>Prymnesiaceae</taxon>
        <taxon>Prymnesium</taxon>
    </lineage>
</organism>
<dbReference type="InterPro" id="IPR002110">
    <property type="entry name" value="Ankyrin_rpt"/>
</dbReference>
<dbReference type="Pfam" id="PF12796">
    <property type="entry name" value="Ank_2"/>
    <property type="match status" value="1"/>
</dbReference>
<dbReference type="SMART" id="SM00248">
    <property type="entry name" value="ANK"/>
    <property type="match status" value="2"/>
</dbReference>
<evidence type="ECO:0000313" key="6">
    <source>
        <dbReference type="Proteomes" id="UP001515480"/>
    </source>
</evidence>